<evidence type="ECO:0000256" key="3">
    <source>
        <dbReference type="ARBA" id="ARBA00022512"/>
    </source>
</evidence>
<evidence type="ECO:0000256" key="2">
    <source>
        <dbReference type="ARBA" id="ARBA00006484"/>
    </source>
</evidence>
<dbReference type="PRINTS" id="PR00081">
    <property type="entry name" value="GDHRDH"/>
</dbReference>
<dbReference type="PANTHER" id="PTHR42879:SF2">
    <property type="entry name" value="3-OXOACYL-[ACYL-CARRIER-PROTEIN] REDUCTASE FABG"/>
    <property type="match status" value="1"/>
</dbReference>
<dbReference type="InterPro" id="IPR050259">
    <property type="entry name" value="SDR"/>
</dbReference>
<organism evidence="7 8">
    <name type="scientific">Fodinicola feengrottensis</name>
    <dbReference type="NCBI Taxonomy" id="435914"/>
    <lineage>
        <taxon>Bacteria</taxon>
        <taxon>Bacillati</taxon>
        <taxon>Actinomycetota</taxon>
        <taxon>Actinomycetes</taxon>
        <taxon>Mycobacteriales</taxon>
        <taxon>Fodinicola</taxon>
    </lineage>
</organism>
<proteinExistence type="inferred from homology"/>
<evidence type="ECO:0000256" key="5">
    <source>
        <dbReference type="ARBA" id="ARBA00047400"/>
    </source>
</evidence>
<protein>
    <recommendedName>
        <fullName evidence="4">3-oxoacyl-[acyl-carrier-protein] reductase MabA</fullName>
    </recommendedName>
</protein>
<name>A0ABN2FNN5_9ACTN</name>
<dbReference type="Pfam" id="PF13561">
    <property type="entry name" value="adh_short_C2"/>
    <property type="match status" value="1"/>
</dbReference>
<dbReference type="PANTHER" id="PTHR42879">
    <property type="entry name" value="3-OXOACYL-(ACYL-CARRIER-PROTEIN) REDUCTASE"/>
    <property type="match status" value="1"/>
</dbReference>
<dbReference type="CDD" id="cd05233">
    <property type="entry name" value="SDR_c"/>
    <property type="match status" value="1"/>
</dbReference>
<reference evidence="7 8" key="1">
    <citation type="journal article" date="2019" name="Int. J. Syst. Evol. Microbiol.">
        <title>The Global Catalogue of Microorganisms (GCM) 10K type strain sequencing project: providing services to taxonomists for standard genome sequencing and annotation.</title>
        <authorList>
            <consortium name="The Broad Institute Genomics Platform"/>
            <consortium name="The Broad Institute Genome Sequencing Center for Infectious Disease"/>
            <person name="Wu L."/>
            <person name="Ma J."/>
        </authorList>
    </citation>
    <scope>NUCLEOTIDE SEQUENCE [LARGE SCALE GENOMIC DNA]</scope>
    <source>
        <strain evidence="7 8">JCM 14718</strain>
    </source>
</reference>
<keyword evidence="3" id="KW-0134">Cell wall</keyword>
<comment type="caution">
    <text evidence="7">The sequence shown here is derived from an EMBL/GenBank/DDBJ whole genome shotgun (WGS) entry which is preliminary data.</text>
</comment>
<dbReference type="Gene3D" id="3.40.50.720">
    <property type="entry name" value="NAD(P)-binding Rossmann-like Domain"/>
    <property type="match status" value="1"/>
</dbReference>
<evidence type="ECO:0000256" key="1">
    <source>
        <dbReference type="ARBA" id="ARBA00004191"/>
    </source>
</evidence>
<dbReference type="SUPFAM" id="SSF51735">
    <property type="entry name" value="NAD(P)-binding Rossmann-fold domains"/>
    <property type="match status" value="1"/>
</dbReference>
<dbReference type="RefSeq" id="WP_344306005.1">
    <property type="nucleotide sequence ID" value="NZ_BAAANY010000001.1"/>
</dbReference>
<accession>A0ABN2FNN5</accession>
<dbReference type="InterPro" id="IPR057326">
    <property type="entry name" value="KR_dom"/>
</dbReference>
<evidence type="ECO:0000256" key="4">
    <source>
        <dbReference type="ARBA" id="ARBA00040781"/>
    </source>
</evidence>
<evidence type="ECO:0000259" key="6">
    <source>
        <dbReference type="SMART" id="SM00822"/>
    </source>
</evidence>
<dbReference type="PRINTS" id="PR00080">
    <property type="entry name" value="SDRFAMILY"/>
</dbReference>
<dbReference type="InterPro" id="IPR002347">
    <property type="entry name" value="SDR_fam"/>
</dbReference>
<feature type="domain" description="Ketoreductase" evidence="6">
    <location>
        <begin position="2"/>
        <end position="167"/>
    </location>
</feature>
<evidence type="ECO:0000313" key="7">
    <source>
        <dbReference type="EMBL" id="GAA1655100.1"/>
    </source>
</evidence>
<sequence>MRVAVVTGGSGGIGRAVCLRLAQAGFTVAAVGRSAERLTALEKELPVQGYRCDVTDPDQVAALAGELTSVAVVVNNAGMASTARFEQTTVDSWDEQIRVNATSAFLVSQAFLPQLRAAGWGRFIAVASTASHIGARYTAAYTASKHAMLGVVRALAAEIAGTGITSNAVCPTFVRTPLTDRAIELIGERTGRDAAAAEADLAAAAPLGRLLEPAEVAAAVAFFASEDAGCINGQSLVLDGGGLQR</sequence>
<dbReference type="InterPro" id="IPR036291">
    <property type="entry name" value="NAD(P)-bd_dom_sf"/>
</dbReference>
<comment type="similarity">
    <text evidence="2">Belongs to the short-chain dehydrogenases/reductases (SDR) family.</text>
</comment>
<dbReference type="PROSITE" id="PS00061">
    <property type="entry name" value="ADH_SHORT"/>
    <property type="match status" value="1"/>
</dbReference>
<dbReference type="InterPro" id="IPR020904">
    <property type="entry name" value="Sc_DH/Rdtase_CS"/>
</dbReference>
<comment type="catalytic activity">
    <reaction evidence="5">
        <text>a (3R)-hydroxyacyl-[ACP] + NADP(+) = a 3-oxoacyl-[ACP] + NADPH + H(+)</text>
        <dbReference type="Rhea" id="RHEA:17397"/>
        <dbReference type="Rhea" id="RHEA-COMP:9916"/>
        <dbReference type="Rhea" id="RHEA-COMP:9945"/>
        <dbReference type="ChEBI" id="CHEBI:15378"/>
        <dbReference type="ChEBI" id="CHEBI:57783"/>
        <dbReference type="ChEBI" id="CHEBI:58349"/>
        <dbReference type="ChEBI" id="CHEBI:78776"/>
        <dbReference type="ChEBI" id="CHEBI:78827"/>
        <dbReference type="EC" id="1.1.1.100"/>
    </reaction>
    <physiologicalReaction direction="right-to-left" evidence="5">
        <dbReference type="Rhea" id="RHEA:17399"/>
    </physiologicalReaction>
</comment>
<dbReference type="EMBL" id="BAAANY010000001">
    <property type="protein sequence ID" value="GAA1655100.1"/>
    <property type="molecule type" value="Genomic_DNA"/>
</dbReference>
<keyword evidence="8" id="KW-1185">Reference proteome</keyword>
<gene>
    <name evidence="7" type="ORF">GCM10009765_00280</name>
</gene>
<dbReference type="Proteomes" id="UP001500618">
    <property type="component" value="Unassembled WGS sequence"/>
</dbReference>
<keyword evidence="3" id="KW-0964">Secreted</keyword>
<evidence type="ECO:0000313" key="8">
    <source>
        <dbReference type="Proteomes" id="UP001500618"/>
    </source>
</evidence>
<comment type="subcellular location">
    <subcellularLocation>
        <location evidence="1">Secreted</location>
        <location evidence="1">Cell wall</location>
    </subcellularLocation>
</comment>
<dbReference type="SMART" id="SM00822">
    <property type="entry name" value="PKS_KR"/>
    <property type="match status" value="1"/>
</dbReference>